<dbReference type="PANTHER" id="PTHR43175">
    <property type="entry name" value="CARBONIC ANHYDRASE"/>
    <property type="match status" value="1"/>
</dbReference>
<evidence type="ECO:0000256" key="4">
    <source>
        <dbReference type="PIRSR" id="PIRSR601765-1"/>
    </source>
</evidence>
<feature type="binding site" evidence="4">
    <location>
        <position position="89"/>
    </location>
    <ligand>
        <name>Zn(2+)</name>
        <dbReference type="ChEBI" id="CHEBI:29105"/>
    </ligand>
</feature>
<dbReference type="CDD" id="cd03379">
    <property type="entry name" value="beta_CA_cladeD"/>
    <property type="match status" value="1"/>
</dbReference>
<feature type="binding site" evidence="4">
    <location>
        <position position="92"/>
    </location>
    <ligand>
        <name>Zn(2+)</name>
        <dbReference type="ChEBI" id="CHEBI:29105"/>
    </ligand>
</feature>
<dbReference type="GO" id="GO:0008270">
    <property type="term" value="F:zinc ion binding"/>
    <property type="evidence" value="ECO:0007669"/>
    <property type="project" value="InterPro"/>
</dbReference>
<reference evidence="5 6" key="1">
    <citation type="submission" date="2021-02" db="EMBL/GenBank/DDBJ databases">
        <title>Genome assembly of Pseudopithomyces chartarum.</title>
        <authorList>
            <person name="Jauregui R."/>
            <person name="Singh J."/>
            <person name="Voisey C."/>
        </authorList>
    </citation>
    <scope>NUCLEOTIDE SEQUENCE [LARGE SCALE GENOMIC DNA]</scope>
    <source>
        <strain evidence="5 6">AGR01</strain>
    </source>
</reference>
<dbReference type="SUPFAM" id="SSF53056">
    <property type="entry name" value="beta-carbonic anhydrase, cab"/>
    <property type="match status" value="1"/>
</dbReference>
<evidence type="ECO:0000313" key="6">
    <source>
        <dbReference type="Proteomes" id="UP001280581"/>
    </source>
</evidence>
<dbReference type="SUPFAM" id="SSF52047">
    <property type="entry name" value="RNI-like"/>
    <property type="match status" value="1"/>
</dbReference>
<proteinExistence type="inferred from homology"/>
<sequence length="601" mass="67596">MSSVENNLVEENKSYASSFTQGDLALPPSQKYAVLTCMDARIDPAAAFGIPLGAAHVIRNAGASARDAFRSLVISQQLLGTTEVLLVKHTGCGMLTFDNETARGLVKKNKGDAAAKEVEDVDFLTFPELEEKVKEDVEWLKTERIGDGTGSLTLLDLPEELLLLIISQLHALRLDKTQSEAFKNKEKETDRQYENHYRRIALHSLCLTSRRLNRLAVPVLYSAFTGSTTRYGLTPLRLFWNTLSARTELRLHLNYVENVLSDYLGNNLVDDLKGSDSEDIVDWYFLKLANLICIAPNIEQMSIVSLENFYTSLWKHIHGRHSQRDNETIPPSSCHSLLKLKKLSIQNNGGGGRVDSLDKILCKFSECSLLTEIRILGVSGYFTTATIGYPSFKQLQRLVIAETSLFLQCLDAILSKCEGLRHLVCHWYFLECSTELQKKGLLPNLLKHSNTLETLWLVADRADIDGPMYETQLGLYQMPVLKEVSLCNLFIPDEHDRCPQPSDEPVVIAQDLPPSVERLSISYTLERLRVGVWSGYVERSLLRLAEDCPRLLPRLKVVVVQFQGIGIETWERAKLPMVSAFAVRGVQLTIVERLDFVALID</sequence>
<comment type="similarity">
    <text evidence="1">Belongs to the beta-class carbonic anhydrase family.</text>
</comment>
<dbReference type="EMBL" id="WVTA01000014">
    <property type="protein sequence ID" value="KAK3202534.1"/>
    <property type="molecule type" value="Genomic_DNA"/>
</dbReference>
<organism evidence="5 6">
    <name type="scientific">Pseudopithomyces chartarum</name>
    <dbReference type="NCBI Taxonomy" id="1892770"/>
    <lineage>
        <taxon>Eukaryota</taxon>
        <taxon>Fungi</taxon>
        <taxon>Dikarya</taxon>
        <taxon>Ascomycota</taxon>
        <taxon>Pezizomycotina</taxon>
        <taxon>Dothideomycetes</taxon>
        <taxon>Pleosporomycetidae</taxon>
        <taxon>Pleosporales</taxon>
        <taxon>Massarineae</taxon>
        <taxon>Didymosphaeriaceae</taxon>
        <taxon>Pseudopithomyces</taxon>
    </lineage>
</organism>
<evidence type="ECO:0000256" key="2">
    <source>
        <dbReference type="ARBA" id="ARBA00022723"/>
    </source>
</evidence>
<dbReference type="AlphaFoldDB" id="A0AAN6RCZ6"/>
<evidence type="ECO:0000313" key="5">
    <source>
        <dbReference type="EMBL" id="KAK3202534.1"/>
    </source>
</evidence>
<dbReference type="InterPro" id="IPR036874">
    <property type="entry name" value="Carbonic_anhydrase_sf"/>
</dbReference>
<feature type="binding site" evidence="4">
    <location>
        <position position="39"/>
    </location>
    <ligand>
        <name>Zn(2+)</name>
        <dbReference type="ChEBI" id="CHEBI:29105"/>
    </ligand>
</feature>
<comment type="cofactor">
    <cofactor evidence="4">
        <name>Zn(2+)</name>
        <dbReference type="ChEBI" id="CHEBI:29105"/>
    </cofactor>
    <text evidence="4">Binds 1 zinc ion per subunit.</text>
</comment>
<feature type="binding site" evidence="4">
    <location>
        <position position="37"/>
    </location>
    <ligand>
        <name>Zn(2+)</name>
        <dbReference type="ChEBI" id="CHEBI:29105"/>
    </ligand>
</feature>
<keyword evidence="6" id="KW-1185">Reference proteome</keyword>
<name>A0AAN6RCZ6_9PLEO</name>
<dbReference type="Pfam" id="PF00484">
    <property type="entry name" value="Pro_CA"/>
    <property type="match status" value="1"/>
</dbReference>
<dbReference type="PANTHER" id="PTHR43175:SF3">
    <property type="entry name" value="CARBON DISULFIDE HYDROLASE"/>
    <property type="match status" value="1"/>
</dbReference>
<dbReference type="Proteomes" id="UP001280581">
    <property type="component" value="Unassembled WGS sequence"/>
</dbReference>
<dbReference type="SMART" id="SM00947">
    <property type="entry name" value="Pro_CA"/>
    <property type="match status" value="1"/>
</dbReference>
<evidence type="ECO:0000256" key="1">
    <source>
        <dbReference type="ARBA" id="ARBA00006217"/>
    </source>
</evidence>
<dbReference type="InterPro" id="IPR001765">
    <property type="entry name" value="Carbonic_anhydrase"/>
</dbReference>
<accession>A0AAN6RCZ6</accession>
<comment type="caution">
    <text evidence="5">The sequence shown here is derived from an EMBL/GenBank/DDBJ whole genome shotgun (WGS) entry which is preliminary data.</text>
</comment>
<keyword evidence="2 4" id="KW-0479">Metal-binding</keyword>
<evidence type="ECO:0008006" key="7">
    <source>
        <dbReference type="Google" id="ProtNLM"/>
    </source>
</evidence>
<keyword evidence="3 4" id="KW-0862">Zinc</keyword>
<protein>
    <recommendedName>
        <fullName evidence="7">Carbonic anhydrase</fullName>
    </recommendedName>
</protein>
<gene>
    <name evidence="5" type="ORF">GRF29_161g1496624</name>
</gene>
<dbReference type="GO" id="GO:0004089">
    <property type="term" value="F:carbonate dehydratase activity"/>
    <property type="evidence" value="ECO:0007669"/>
    <property type="project" value="InterPro"/>
</dbReference>
<evidence type="ECO:0000256" key="3">
    <source>
        <dbReference type="ARBA" id="ARBA00022833"/>
    </source>
</evidence>
<dbReference type="Gene3D" id="3.40.1050.10">
    <property type="entry name" value="Carbonic anhydrase"/>
    <property type="match status" value="1"/>
</dbReference>